<dbReference type="InterPro" id="IPR023090">
    <property type="entry name" value="UPF0702_alpha/beta_dom_sf"/>
</dbReference>
<evidence type="ECO:0000313" key="9">
    <source>
        <dbReference type="EMBL" id="MDQ0337590.1"/>
    </source>
</evidence>
<dbReference type="InterPro" id="IPR012452">
    <property type="entry name" value="DUF1657"/>
</dbReference>
<dbReference type="Pfam" id="PF04239">
    <property type="entry name" value="DUF421"/>
    <property type="match status" value="1"/>
</dbReference>
<evidence type="ECO:0000256" key="1">
    <source>
        <dbReference type="ARBA" id="ARBA00004651"/>
    </source>
</evidence>
<dbReference type="Pfam" id="PF07870">
    <property type="entry name" value="DUF1657"/>
    <property type="match status" value="1"/>
</dbReference>
<evidence type="ECO:0000256" key="2">
    <source>
        <dbReference type="ARBA" id="ARBA00006448"/>
    </source>
</evidence>
<comment type="caution">
    <text evidence="9">The sequence shown here is derived from an EMBL/GenBank/DDBJ whole genome shotgun (WGS) entry which is preliminary data.</text>
</comment>
<accession>A0ABU0CPZ1</accession>
<feature type="transmembrane region" description="Helical" evidence="7">
    <location>
        <begin position="35"/>
        <end position="53"/>
    </location>
</feature>
<sequence length="286" mass="32481">MQEWLIIVLRTAGLFALLLLAVPLLGRKPVSGMTWFDYIVGLVTAVMIALIALNVVQNLAYGLIGLFIWFLAVLLVQYLVQKSKWAHDHFYGKEIVVIKNGKVLEENLQSARLTGEELLSQLRRKNIFQVADVEFAVMEANGDITALPKREKQPLTPQDMRLNVSQAREPQTVILDGKIMDEPLTSLGLNREWLFTELKKIGVNPENVFIGQVDSMGELYLDLFDDAIQLPQPKAKALLLATLKKVEADLLSHALETQNQEWKRKYHQFAKELKELTEQLEPHLTT</sequence>
<dbReference type="EMBL" id="JAUSUQ010000001">
    <property type="protein sequence ID" value="MDQ0337590.1"/>
    <property type="molecule type" value="Genomic_DNA"/>
</dbReference>
<feature type="transmembrane region" description="Helical" evidence="7">
    <location>
        <begin position="6"/>
        <end position="26"/>
    </location>
</feature>
<dbReference type="Proteomes" id="UP001232445">
    <property type="component" value="Unassembled WGS sequence"/>
</dbReference>
<evidence type="ECO:0000256" key="7">
    <source>
        <dbReference type="SAM" id="Phobius"/>
    </source>
</evidence>
<keyword evidence="6 7" id="KW-0472">Membrane</keyword>
<evidence type="ECO:0000256" key="3">
    <source>
        <dbReference type="ARBA" id="ARBA00022475"/>
    </source>
</evidence>
<name>A0ABU0CPZ1_9BACI</name>
<keyword evidence="4 7" id="KW-0812">Transmembrane</keyword>
<dbReference type="PANTHER" id="PTHR34582:SF7">
    <property type="entry name" value="UPF0702 TRANSMEMBRANE PROTEIN YDFS"/>
    <property type="match status" value="1"/>
</dbReference>
<dbReference type="PANTHER" id="PTHR34582">
    <property type="entry name" value="UPF0702 TRANSMEMBRANE PROTEIN YCAP"/>
    <property type="match status" value="1"/>
</dbReference>
<dbReference type="Gene3D" id="3.30.240.20">
    <property type="entry name" value="bsu07140 like domains"/>
    <property type="match status" value="2"/>
</dbReference>
<evidence type="ECO:0000256" key="4">
    <source>
        <dbReference type="ARBA" id="ARBA00022692"/>
    </source>
</evidence>
<keyword evidence="5 7" id="KW-1133">Transmembrane helix</keyword>
<organism evidence="9 10">
    <name type="scientific">Caldalkalibacillus uzonensis</name>
    <dbReference type="NCBI Taxonomy" id="353224"/>
    <lineage>
        <taxon>Bacteria</taxon>
        <taxon>Bacillati</taxon>
        <taxon>Bacillota</taxon>
        <taxon>Bacilli</taxon>
        <taxon>Bacillales</taxon>
        <taxon>Bacillaceae</taxon>
        <taxon>Caldalkalibacillus</taxon>
    </lineage>
</organism>
<evidence type="ECO:0000256" key="6">
    <source>
        <dbReference type="ARBA" id="ARBA00023136"/>
    </source>
</evidence>
<reference evidence="9 10" key="1">
    <citation type="submission" date="2023-07" db="EMBL/GenBank/DDBJ databases">
        <title>Genomic Encyclopedia of Type Strains, Phase IV (KMG-IV): sequencing the most valuable type-strain genomes for metagenomic binning, comparative biology and taxonomic classification.</title>
        <authorList>
            <person name="Goeker M."/>
        </authorList>
    </citation>
    <scope>NUCLEOTIDE SEQUENCE [LARGE SCALE GENOMIC DNA]</scope>
    <source>
        <strain evidence="9 10">DSM 17740</strain>
    </source>
</reference>
<evidence type="ECO:0000256" key="5">
    <source>
        <dbReference type="ARBA" id="ARBA00022989"/>
    </source>
</evidence>
<dbReference type="InterPro" id="IPR007353">
    <property type="entry name" value="DUF421"/>
</dbReference>
<keyword evidence="3" id="KW-1003">Cell membrane</keyword>
<comment type="similarity">
    <text evidence="2">Belongs to the UPF0702 family.</text>
</comment>
<feature type="domain" description="YetF C-terminal" evidence="8">
    <location>
        <begin position="81"/>
        <end position="214"/>
    </location>
</feature>
<comment type="subcellular location">
    <subcellularLocation>
        <location evidence="1">Cell membrane</location>
        <topology evidence="1">Multi-pass membrane protein</topology>
    </subcellularLocation>
</comment>
<dbReference type="RefSeq" id="WP_307334817.1">
    <property type="nucleotide sequence ID" value="NZ_JAUSUQ010000001.1"/>
</dbReference>
<evidence type="ECO:0000313" key="10">
    <source>
        <dbReference type="Proteomes" id="UP001232445"/>
    </source>
</evidence>
<gene>
    <name evidence="9" type="ORF">J2S00_000360</name>
</gene>
<protein>
    <submittedName>
        <fullName evidence="9">Uncharacterized membrane protein YcaP (DUF421 family)</fullName>
    </submittedName>
</protein>
<feature type="transmembrane region" description="Helical" evidence="7">
    <location>
        <begin position="59"/>
        <end position="80"/>
    </location>
</feature>
<proteinExistence type="inferred from homology"/>
<evidence type="ECO:0000259" key="8">
    <source>
        <dbReference type="Pfam" id="PF04239"/>
    </source>
</evidence>
<keyword evidence="10" id="KW-1185">Reference proteome</keyword>